<dbReference type="EMBL" id="JAHUTI010047985">
    <property type="protein sequence ID" value="MED6247130.1"/>
    <property type="molecule type" value="Genomic_DNA"/>
</dbReference>
<organism evidence="1 2">
    <name type="scientific">Ataeniobius toweri</name>
    <dbReference type="NCBI Taxonomy" id="208326"/>
    <lineage>
        <taxon>Eukaryota</taxon>
        <taxon>Metazoa</taxon>
        <taxon>Chordata</taxon>
        <taxon>Craniata</taxon>
        <taxon>Vertebrata</taxon>
        <taxon>Euteleostomi</taxon>
        <taxon>Actinopterygii</taxon>
        <taxon>Neopterygii</taxon>
        <taxon>Teleostei</taxon>
        <taxon>Neoteleostei</taxon>
        <taxon>Acanthomorphata</taxon>
        <taxon>Ovalentaria</taxon>
        <taxon>Atherinomorphae</taxon>
        <taxon>Cyprinodontiformes</taxon>
        <taxon>Goodeidae</taxon>
        <taxon>Ataeniobius</taxon>
    </lineage>
</organism>
<evidence type="ECO:0000313" key="2">
    <source>
        <dbReference type="Proteomes" id="UP001345963"/>
    </source>
</evidence>
<name>A0ABU7BAM4_9TELE</name>
<reference evidence="1 2" key="1">
    <citation type="submission" date="2021-07" db="EMBL/GenBank/DDBJ databases">
        <authorList>
            <person name="Palmer J.M."/>
        </authorList>
    </citation>
    <scope>NUCLEOTIDE SEQUENCE [LARGE SCALE GENOMIC DNA]</scope>
    <source>
        <strain evidence="1 2">AT_MEX2019</strain>
        <tissue evidence="1">Muscle</tissue>
    </source>
</reference>
<protein>
    <submittedName>
        <fullName evidence="1">Uncharacterized protein</fullName>
    </submittedName>
</protein>
<dbReference type="Proteomes" id="UP001345963">
    <property type="component" value="Unassembled WGS sequence"/>
</dbReference>
<sequence length="108" mass="12020">MIHSKNLHQGQDLPQTGIHLPERNLCGFTHNLHLCRQLLTLYQTHHEAALQLSSQAPHRSPLGSSSSSLLWCVSSSSSRSISKSSSVKINFLNFSLPPEFYQHVGQDS</sequence>
<keyword evidence="2" id="KW-1185">Reference proteome</keyword>
<evidence type="ECO:0000313" key="1">
    <source>
        <dbReference type="EMBL" id="MED6247130.1"/>
    </source>
</evidence>
<accession>A0ABU7BAM4</accession>
<gene>
    <name evidence="1" type="ORF">ATANTOWER_031193</name>
</gene>
<comment type="caution">
    <text evidence="1">The sequence shown here is derived from an EMBL/GenBank/DDBJ whole genome shotgun (WGS) entry which is preliminary data.</text>
</comment>
<proteinExistence type="predicted"/>